<dbReference type="SUPFAM" id="SSF53850">
    <property type="entry name" value="Periplasmic binding protein-like II"/>
    <property type="match status" value="1"/>
</dbReference>
<accession>A0A6J6IYZ6</accession>
<dbReference type="Gene3D" id="3.40.190.10">
    <property type="entry name" value="Periplasmic binding protein-like II"/>
    <property type="match status" value="2"/>
</dbReference>
<proteinExistence type="inferred from homology"/>
<dbReference type="AlphaFoldDB" id="A0A6J6IYZ6"/>
<protein>
    <submittedName>
        <fullName evidence="3">Unannotated protein</fullName>
    </submittedName>
</protein>
<dbReference type="InterPro" id="IPR050962">
    <property type="entry name" value="Phosphate-bind_PstS"/>
</dbReference>
<dbReference type="PANTHER" id="PTHR42996:SF1">
    <property type="entry name" value="PHOSPHATE-BINDING PROTEIN PSTS"/>
    <property type="match status" value="1"/>
</dbReference>
<dbReference type="InterPro" id="IPR024370">
    <property type="entry name" value="PBP_domain"/>
</dbReference>
<gene>
    <name evidence="3" type="ORF">UFOPK2032_00485</name>
</gene>
<name>A0A6J6IYZ6_9ZZZZ</name>
<evidence type="ECO:0000256" key="1">
    <source>
        <dbReference type="ARBA" id="ARBA00008725"/>
    </source>
</evidence>
<reference evidence="3" key="1">
    <citation type="submission" date="2020-05" db="EMBL/GenBank/DDBJ databases">
        <authorList>
            <person name="Chiriac C."/>
            <person name="Salcher M."/>
            <person name="Ghai R."/>
            <person name="Kavagutti S V."/>
        </authorList>
    </citation>
    <scope>NUCLEOTIDE SEQUENCE</scope>
</reference>
<evidence type="ECO:0000259" key="2">
    <source>
        <dbReference type="Pfam" id="PF12849"/>
    </source>
</evidence>
<dbReference type="Pfam" id="PF12849">
    <property type="entry name" value="PBP_like_2"/>
    <property type="match status" value="1"/>
</dbReference>
<organism evidence="3">
    <name type="scientific">freshwater metagenome</name>
    <dbReference type="NCBI Taxonomy" id="449393"/>
    <lineage>
        <taxon>unclassified sequences</taxon>
        <taxon>metagenomes</taxon>
        <taxon>ecological metagenomes</taxon>
    </lineage>
</organism>
<comment type="similarity">
    <text evidence="1">Belongs to the PstS family.</text>
</comment>
<sequence length="223" mass="22860">MRLTPALLNGIFTGKIKNWNAAAIKAENPAAALPAKAIQIVYRSGTSGTTNNFGNFMAQNVGGKWKAADAWADASGSTKGTGATNNAGMVTTVKGLANSIGYADVADAKAAKLPFASLKNAMGQYVQPTASASSRFLAKQTISSSGELIINHKSKISGGYPVVLVSYGLAPTKASNPTKAAAVKAYFTYLINTCGPKEAAKGGYVAISGALKTKALALIARIK</sequence>
<feature type="domain" description="PBP" evidence="2">
    <location>
        <begin position="3"/>
        <end position="191"/>
    </location>
</feature>
<evidence type="ECO:0000313" key="3">
    <source>
        <dbReference type="EMBL" id="CAB4629473.1"/>
    </source>
</evidence>
<dbReference type="EMBL" id="CAEZVM010000011">
    <property type="protein sequence ID" value="CAB4629473.1"/>
    <property type="molecule type" value="Genomic_DNA"/>
</dbReference>
<dbReference type="PANTHER" id="PTHR42996">
    <property type="entry name" value="PHOSPHATE-BINDING PROTEIN PSTS"/>
    <property type="match status" value="1"/>
</dbReference>